<protein>
    <submittedName>
        <fullName evidence="1">Uncharacterized protein</fullName>
    </submittedName>
</protein>
<reference evidence="1 2" key="1">
    <citation type="submission" date="2013-02" db="EMBL/GenBank/DDBJ databases">
        <title>Comparative Sequence Analysis of H. pylori Isolates.</title>
        <authorList>
            <person name="Blanchard T.G."/>
            <person name="Czinn S.J."/>
            <person name="McCracken C.M."/>
            <person name="Abolude K.A."/>
            <person name="Shefchek K.S."/>
            <person name="Maroo A.M."/>
            <person name="Santana-Cruz I.S."/>
            <person name="Tallon L.J."/>
            <person name="Ficke F.W.F."/>
        </authorList>
    </citation>
    <scope>NUCLEOTIDE SEQUENCE [LARGE SCALE GENOMIC DNA]</scope>
    <source>
        <strain evidence="1 2">Hp A-11</strain>
    </source>
</reference>
<dbReference type="AlphaFoldDB" id="N4TRN6"/>
<dbReference type="PATRIC" id="fig|992035.3.peg.1393"/>
<organism evidence="1 2">
    <name type="scientific">Helicobacter pylori Hp A-11</name>
    <dbReference type="NCBI Taxonomy" id="992035"/>
    <lineage>
        <taxon>Bacteria</taxon>
        <taxon>Pseudomonadati</taxon>
        <taxon>Campylobacterota</taxon>
        <taxon>Epsilonproteobacteria</taxon>
        <taxon>Campylobacterales</taxon>
        <taxon>Helicobacteraceae</taxon>
        <taxon>Helicobacter</taxon>
    </lineage>
</organism>
<sequence>MAIYSKKIGVLNKITNIYFKLCYYLRCDLILVCMERVWGRIT</sequence>
<dbReference type="Proteomes" id="UP000012243">
    <property type="component" value="Unassembled WGS sequence"/>
</dbReference>
<comment type="caution">
    <text evidence="1">The sequence shown here is derived from an EMBL/GenBank/DDBJ whole genome shotgun (WGS) entry which is preliminary data.</text>
</comment>
<accession>N4TRN6</accession>
<dbReference type="EMBL" id="AOTW01000001">
    <property type="protein sequence ID" value="ENH60270.1"/>
    <property type="molecule type" value="Genomic_DNA"/>
</dbReference>
<name>N4TRN6_HELPX</name>
<evidence type="ECO:0000313" key="2">
    <source>
        <dbReference type="Proteomes" id="UP000012243"/>
    </source>
</evidence>
<gene>
    <name evidence="1" type="ORF">HPHPA11_1431</name>
</gene>
<evidence type="ECO:0000313" key="1">
    <source>
        <dbReference type="EMBL" id="ENH60270.1"/>
    </source>
</evidence>
<proteinExistence type="predicted"/>